<keyword evidence="8" id="KW-0862">Zinc</keyword>
<keyword evidence="8" id="KW-0479">Metal-binding</keyword>
<feature type="region of interest" description="Disordered" evidence="10">
    <location>
        <begin position="1"/>
        <end position="46"/>
    </location>
</feature>
<evidence type="ECO:0000259" key="13">
    <source>
        <dbReference type="PROSITE" id="PS50103"/>
    </source>
</evidence>
<dbReference type="EMBL" id="CAJJDO010000020">
    <property type="protein sequence ID" value="CAD8150412.1"/>
    <property type="molecule type" value="Genomic_DNA"/>
</dbReference>
<dbReference type="GO" id="GO:0036002">
    <property type="term" value="F:pre-mRNA binding"/>
    <property type="evidence" value="ECO:0007669"/>
    <property type="project" value="TreeGrafter"/>
</dbReference>
<dbReference type="CDD" id="cd12360">
    <property type="entry name" value="RRM_cwf2"/>
    <property type="match status" value="1"/>
</dbReference>
<evidence type="ECO:0000256" key="9">
    <source>
        <dbReference type="SAM" id="Coils"/>
    </source>
</evidence>
<dbReference type="InterPro" id="IPR034181">
    <property type="entry name" value="Cwc2_RRM"/>
</dbReference>
<feature type="compositionally biased region" description="Basic and acidic residues" evidence="10">
    <location>
        <begin position="35"/>
        <end position="46"/>
    </location>
</feature>
<proteinExistence type="inferred from homology"/>
<name>A0A8S1TH89_9CILI</name>
<keyword evidence="9" id="KW-0175">Coiled coil</keyword>
<accession>A0A8S1TH89</accession>
<evidence type="ECO:0000259" key="11">
    <source>
        <dbReference type="PROSITE" id="PS50020"/>
    </source>
</evidence>
<feature type="domain" description="C3H1-type" evidence="13">
    <location>
        <begin position="290"/>
        <end position="317"/>
    </location>
</feature>
<dbReference type="CDD" id="cd00201">
    <property type="entry name" value="WW"/>
    <property type="match status" value="1"/>
</dbReference>
<dbReference type="PROSITE" id="PS50103">
    <property type="entry name" value="ZF_C3H1"/>
    <property type="match status" value="1"/>
</dbReference>
<dbReference type="InterPro" id="IPR001202">
    <property type="entry name" value="WW_dom"/>
</dbReference>
<feature type="domain" description="RRM" evidence="12">
    <location>
        <begin position="355"/>
        <end position="438"/>
    </location>
</feature>
<keyword evidence="15" id="KW-1185">Reference proteome</keyword>
<dbReference type="GO" id="GO:0000974">
    <property type="term" value="C:Prp19 complex"/>
    <property type="evidence" value="ECO:0007669"/>
    <property type="project" value="TreeGrafter"/>
</dbReference>
<keyword evidence="6" id="KW-0539">Nucleus</keyword>
<keyword evidence="4 7" id="KW-0694">RNA-binding</keyword>
<dbReference type="GO" id="GO:0006397">
    <property type="term" value="P:mRNA processing"/>
    <property type="evidence" value="ECO:0007669"/>
    <property type="project" value="UniProtKB-KW"/>
</dbReference>
<evidence type="ECO:0000256" key="8">
    <source>
        <dbReference type="PROSITE-ProRule" id="PRU00723"/>
    </source>
</evidence>
<dbReference type="InterPro" id="IPR032297">
    <property type="entry name" value="Torus"/>
</dbReference>
<gene>
    <name evidence="14" type="ORF">PPENT_87.1.T0200247</name>
</gene>
<feature type="zinc finger region" description="C3H1-type" evidence="8">
    <location>
        <begin position="290"/>
        <end position="317"/>
    </location>
</feature>
<evidence type="ECO:0000256" key="10">
    <source>
        <dbReference type="SAM" id="MobiDB-lite"/>
    </source>
</evidence>
<dbReference type="InterPro" id="IPR000571">
    <property type="entry name" value="Znf_CCCH"/>
</dbReference>
<reference evidence="14" key="1">
    <citation type="submission" date="2021-01" db="EMBL/GenBank/DDBJ databases">
        <authorList>
            <consortium name="Genoscope - CEA"/>
            <person name="William W."/>
        </authorList>
    </citation>
    <scope>NUCLEOTIDE SEQUENCE</scope>
</reference>
<dbReference type="Pfam" id="PF00076">
    <property type="entry name" value="RRM_1"/>
    <property type="match status" value="1"/>
</dbReference>
<feature type="region of interest" description="Disordered" evidence="10">
    <location>
        <begin position="460"/>
        <end position="541"/>
    </location>
</feature>
<evidence type="ECO:0000256" key="7">
    <source>
        <dbReference type="PROSITE-ProRule" id="PRU00176"/>
    </source>
</evidence>
<evidence type="ECO:0000313" key="15">
    <source>
        <dbReference type="Proteomes" id="UP000689195"/>
    </source>
</evidence>
<dbReference type="PANTHER" id="PTHR14089:SF2">
    <property type="entry name" value="PRE-MRNA-SPLICING FACTOR CWC2"/>
    <property type="match status" value="1"/>
</dbReference>
<protein>
    <submittedName>
        <fullName evidence="14">Uncharacterized protein</fullName>
    </submittedName>
</protein>
<dbReference type="GO" id="GO:0017070">
    <property type="term" value="F:U6 snRNA binding"/>
    <property type="evidence" value="ECO:0007669"/>
    <property type="project" value="TreeGrafter"/>
</dbReference>
<dbReference type="OrthoDB" id="10251848at2759"/>
<dbReference type="Proteomes" id="UP000689195">
    <property type="component" value="Unassembled WGS sequence"/>
</dbReference>
<dbReference type="GO" id="GO:0071006">
    <property type="term" value="C:U2-type catalytic step 1 spliceosome"/>
    <property type="evidence" value="ECO:0007669"/>
    <property type="project" value="TreeGrafter"/>
</dbReference>
<evidence type="ECO:0000256" key="4">
    <source>
        <dbReference type="ARBA" id="ARBA00022884"/>
    </source>
</evidence>
<evidence type="ECO:0000256" key="1">
    <source>
        <dbReference type="ARBA" id="ARBA00004123"/>
    </source>
</evidence>
<dbReference type="InterPro" id="IPR000504">
    <property type="entry name" value="RRM_dom"/>
</dbReference>
<evidence type="ECO:0000256" key="5">
    <source>
        <dbReference type="ARBA" id="ARBA00023187"/>
    </source>
</evidence>
<evidence type="ECO:0000256" key="6">
    <source>
        <dbReference type="ARBA" id="ARBA00023242"/>
    </source>
</evidence>
<dbReference type="AlphaFoldDB" id="A0A8S1TH89"/>
<organism evidence="14 15">
    <name type="scientific">Paramecium pentaurelia</name>
    <dbReference type="NCBI Taxonomy" id="43138"/>
    <lineage>
        <taxon>Eukaryota</taxon>
        <taxon>Sar</taxon>
        <taxon>Alveolata</taxon>
        <taxon>Ciliophora</taxon>
        <taxon>Intramacronucleata</taxon>
        <taxon>Oligohymenophorea</taxon>
        <taxon>Peniculida</taxon>
        <taxon>Parameciidae</taxon>
        <taxon>Paramecium</taxon>
    </lineage>
</organism>
<evidence type="ECO:0000313" key="14">
    <source>
        <dbReference type="EMBL" id="CAD8150412.1"/>
    </source>
</evidence>
<sequence>MADQEDQQKIQQQEEEENVDQYSYSEGDQYESDSDNVKFDIAKPEKNPFRPIGIDFQKIQQIAHLAPNSKEIQQEEENRKKIEAYQLYQQKVQETEQSQKELEKQIEEKLNQKKDEELQNLQKQPLELQINKGGQLVNADEIQKIIYPWQVLFDDTWKKNYYYNPVTKESVWELPLDIVQKLSDYRRQFEHRLYDYQERNFFKFLPKQYIARQREQLFQKRQKVMLRPARKQVEESLATKFGYKQGDEEYNTWFDRFLSDGNKYKEKDPALTRMHPDIDSGYTKADLYEKFSTYFCIFYARGCCAEGVNCRYYHRIPTMDECEQIDNSKDVFGRTRFANHREDMKGIGCFTSDTRAIYITHYKMPKAETSTQALALMYDTLWRHFSPLGDIDDLNVIPAKGVSFIRYKHRCQAEFAKEAMDSQALDQQECIMCKWAYEDPNPKAMSREFEEEKLKLVNAVKDKEKKEQQNSSQFRKKIDGQQIRERSQDDRKGQRGGDRGNRRGDRGNRGNRGDDRGNRRGGSRGRGDNKGRGSGRLFDDD</sequence>
<keyword evidence="3" id="KW-0507">mRNA processing</keyword>
<dbReference type="PROSITE" id="PS50102">
    <property type="entry name" value="RRM"/>
    <property type="match status" value="1"/>
</dbReference>
<dbReference type="InterPro" id="IPR039171">
    <property type="entry name" value="Cwc2/Slt11"/>
</dbReference>
<feature type="compositionally biased region" description="Basic and acidic residues" evidence="10">
    <location>
        <begin position="476"/>
        <end position="518"/>
    </location>
</feature>
<dbReference type="GO" id="GO:0071007">
    <property type="term" value="C:U2-type catalytic step 2 spliceosome"/>
    <property type="evidence" value="ECO:0007669"/>
    <property type="project" value="TreeGrafter"/>
</dbReference>
<dbReference type="GO" id="GO:0008270">
    <property type="term" value="F:zinc ion binding"/>
    <property type="evidence" value="ECO:0007669"/>
    <property type="project" value="UniProtKB-KW"/>
</dbReference>
<keyword evidence="8" id="KW-0863">Zinc-finger</keyword>
<dbReference type="PROSITE" id="PS50020">
    <property type="entry name" value="WW_DOMAIN_2"/>
    <property type="match status" value="1"/>
</dbReference>
<evidence type="ECO:0000256" key="2">
    <source>
        <dbReference type="ARBA" id="ARBA00008024"/>
    </source>
</evidence>
<comment type="caution">
    <text evidence="14">The sequence shown here is derived from an EMBL/GenBank/DDBJ whole genome shotgun (WGS) entry which is preliminary data.</text>
</comment>
<feature type="domain" description="WW" evidence="11">
    <location>
        <begin position="143"/>
        <end position="177"/>
    </location>
</feature>
<dbReference type="GO" id="GO:0008380">
    <property type="term" value="P:RNA splicing"/>
    <property type="evidence" value="ECO:0007669"/>
    <property type="project" value="UniProtKB-KW"/>
</dbReference>
<comment type="similarity">
    <text evidence="2">Belongs to the RRM CWC2 family.</text>
</comment>
<feature type="coiled-coil region" evidence="9">
    <location>
        <begin position="85"/>
        <end position="124"/>
    </location>
</feature>
<dbReference type="Pfam" id="PF16131">
    <property type="entry name" value="Torus"/>
    <property type="match status" value="1"/>
</dbReference>
<comment type="subcellular location">
    <subcellularLocation>
        <location evidence="1">Nucleus</location>
    </subcellularLocation>
</comment>
<keyword evidence="5" id="KW-0508">mRNA splicing</keyword>
<evidence type="ECO:0000259" key="12">
    <source>
        <dbReference type="PROSITE" id="PS50102"/>
    </source>
</evidence>
<dbReference type="PANTHER" id="PTHR14089">
    <property type="entry name" value="PRE-MRNA-SPLICING FACTOR RBM22"/>
    <property type="match status" value="1"/>
</dbReference>
<evidence type="ECO:0000256" key="3">
    <source>
        <dbReference type="ARBA" id="ARBA00022664"/>
    </source>
</evidence>